<evidence type="ECO:0000313" key="1">
    <source>
        <dbReference type="EMBL" id="PTB79744.1"/>
    </source>
</evidence>
<accession>A0A2T4CDX5</accession>
<keyword evidence="2" id="KW-1185">Reference proteome</keyword>
<dbReference type="EMBL" id="KZ679128">
    <property type="protein sequence ID" value="PTB79744.1"/>
    <property type="molecule type" value="Genomic_DNA"/>
</dbReference>
<dbReference type="Proteomes" id="UP000240760">
    <property type="component" value="Unassembled WGS sequence"/>
</dbReference>
<evidence type="ECO:0000313" key="2">
    <source>
        <dbReference type="Proteomes" id="UP000240760"/>
    </source>
</evidence>
<sequence>MKRTKHRMRFFNSDSLPASTRLSSDLLGASRRNTCLGPFDSSFSVRCAFEPTRVSQPTGSAPLVRVCDRVALCHRCAACQSKTGEDVSWSFKRTSDTATKQGKQGLRRRGNEKTRRQYRIHCLPASNMTYCSASAPLHTFLDQTVLFTWASFRRRAPECNVSSASISIFHTRSRR</sequence>
<organism evidence="1 2">
    <name type="scientific">Trichoderma longibrachiatum ATCC 18648</name>
    <dbReference type="NCBI Taxonomy" id="983965"/>
    <lineage>
        <taxon>Eukaryota</taxon>
        <taxon>Fungi</taxon>
        <taxon>Dikarya</taxon>
        <taxon>Ascomycota</taxon>
        <taxon>Pezizomycotina</taxon>
        <taxon>Sordariomycetes</taxon>
        <taxon>Hypocreomycetidae</taxon>
        <taxon>Hypocreales</taxon>
        <taxon>Hypocreaceae</taxon>
        <taxon>Trichoderma</taxon>
    </lineage>
</organism>
<reference evidence="1 2" key="1">
    <citation type="submission" date="2016-07" db="EMBL/GenBank/DDBJ databases">
        <title>Multiple horizontal gene transfer events from other fungi enriched the ability of initially mycotrophic Trichoderma (Ascomycota) to feed on dead plant biomass.</title>
        <authorList>
            <consortium name="DOE Joint Genome Institute"/>
            <person name="Aerts A."/>
            <person name="Atanasova L."/>
            <person name="Chenthamara K."/>
            <person name="Zhang J."/>
            <person name="Grujic M."/>
            <person name="Henrissat B."/>
            <person name="Kuo A."/>
            <person name="Salamov A."/>
            <person name="Lipzen A."/>
            <person name="Labutti K."/>
            <person name="Barry K."/>
            <person name="Miao Y."/>
            <person name="Rahimi M.J."/>
            <person name="Shen Q."/>
            <person name="Grigoriev I.V."/>
            <person name="Kubicek C.P."/>
            <person name="Druzhinina I.S."/>
        </authorList>
    </citation>
    <scope>NUCLEOTIDE SEQUENCE [LARGE SCALE GENOMIC DNA]</scope>
    <source>
        <strain evidence="1 2">ATCC 18648</strain>
    </source>
</reference>
<proteinExistence type="predicted"/>
<dbReference type="AlphaFoldDB" id="A0A2T4CDX5"/>
<protein>
    <submittedName>
        <fullName evidence="1">Uncharacterized protein</fullName>
    </submittedName>
</protein>
<name>A0A2T4CDX5_TRILO</name>
<gene>
    <name evidence="1" type="ORF">M440DRAFT_247176</name>
</gene>